<dbReference type="InterPro" id="IPR000719">
    <property type="entry name" value="Prot_kinase_dom"/>
</dbReference>
<feature type="compositionally biased region" description="Polar residues" evidence="7">
    <location>
        <begin position="393"/>
        <end position="403"/>
    </location>
</feature>
<dbReference type="CDD" id="cd14014">
    <property type="entry name" value="STKc_PknB_like"/>
    <property type="match status" value="1"/>
</dbReference>
<organism evidence="10 11">
    <name type="scientific">Bifidobacterium catenulatum DSM 16992 = JCM 1194 = LMG 11043</name>
    <dbReference type="NCBI Taxonomy" id="566552"/>
    <lineage>
        <taxon>Bacteria</taxon>
        <taxon>Bacillati</taxon>
        <taxon>Actinomycetota</taxon>
        <taxon>Actinomycetes</taxon>
        <taxon>Bifidobacteriales</taxon>
        <taxon>Bifidobacteriaceae</taxon>
        <taxon>Bifidobacterium</taxon>
    </lineage>
</organism>
<dbReference type="SUPFAM" id="SSF56112">
    <property type="entry name" value="Protein kinase-like (PK-like)"/>
    <property type="match status" value="1"/>
</dbReference>
<feature type="region of interest" description="Disordered" evidence="7">
    <location>
        <begin position="383"/>
        <end position="403"/>
    </location>
</feature>
<dbReference type="InterPro" id="IPR008271">
    <property type="entry name" value="Ser/Thr_kinase_AS"/>
</dbReference>
<dbReference type="GO" id="GO:0004674">
    <property type="term" value="F:protein serine/threonine kinase activity"/>
    <property type="evidence" value="ECO:0007669"/>
    <property type="project" value="UniProtKB-KW"/>
</dbReference>
<reference evidence="10 11" key="1">
    <citation type="submission" date="2008-10" db="EMBL/GenBank/DDBJ databases">
        <title>Draft genome sequence of Bifidobacterium catenulatum (DSM 16992).</title>
        <authorList>
            <person name="Sudarsanam P."/>
            <person name="Ley R."/>
            <person name="Guruge J."/>
            <person name="Turnbaugh P.J."/>
            <person name="Mahowald M."/>
            <person name="Liep D."/>
            <person name="Gordon J."/>
        </authorList>
    </citation>
    <scope>NUCLEOTIDE SEQUENCE [LARGE SCALE GENOMIC DNA]</scope>
    <source>
        <strain evidence="10 11">DSM 16992</strain>
    </source>
</reference>
<keyword evidence="5 10" id="KW-0418">Kinase</keyword>
<keyword evidence="3" id="KW-0808">Transferase</keyword>
<dbReference type="InterPro" id="IPR011009">
    <property type="entry name" value="Kinase-like_dom_sf"/>
</dbReference>
<proteinExistence type="predicted"/>
<protein>
    <recommendedName>
        <fullName evidence="1">non-specific serine/threonine protein kinase</fullName>
        <ecNumber evidence="1">2.7.11.1</ecNumber>
    </recommendedName>
</protein>
<dbReference type="Gene3D" id="1.10.510.10">
    <property type="entry name" value="Transferase(Phosphotransferase) domain 1"/>
    <property type="match status" value="1"/>
</dbReference>
<evidence type="ECO:0000313" key="10">
    <source>
        <dbReference type="EMBL" id="EEB21318.1"/>
    </source>
</evidence>
<evidence type="ECO:0000256" key="3">
    <source>
        <dbReference type="ARBA" id="ARBA00022679"/>
    </source>
</evidence>
<dbReference type="SMART" id="SM00220">
    <property type="entry name" value="S_TKc"/>
    <property type="match status" value="1"/>
</dbReference>
<dbReference type="Pfam" id="PF00069">
    <property type="entry name" value="Pkinase"/>
    <property type="match status" value="1"/>
</dbReference>
<dbReference type="PANTHER" id="PTHR43289:SF6">
    <property type="entry name" value="SERINE_THREONINE-PROTEIN KINASE NEKL-3"/>
    <property type="match status" value="1"/>
</dbReference>
<feature type="region of interest" description="Disordered" evidence="7">
    <location>
        <begin position="1"/>
        <end position="27"/>
    </location>
</feature>
<dbReference type="PROSITE" id="PS50011">
    <property type="entry name" value="PROTEIN_KINASE_DOM"/>
    <property type="match status" value="1"/>
</dbReference>
<dbReference type="EC" id="2.7.11.1" evidence="1"/>
<evidence type="ECO:0000256" key="8">
    <source>
        <dbReference type="SAM" id="Phobius"/>
    </source>
</evidence>
<accession>B6XVB8</accession>
<evidence type="ECO:0000256" key="6">
    <source>
        <dbReference type="ARBA" id="ARBA00022840"/>
    </source>
</evidence>
<keyword evidence="8" id="KW-0472">Membrane</keyword>
<keyword evidence="6" id="KW-0067">ATP-binding</keyword>
<dbReference type="eggNOG" id="COG0515">
    <property type="taxonomic scope" value="Bacteria"/>
</dbReference>
<dbReference type="PROSITE" id="PS00108">
    <property type="entry name" value="PROTEIN_KINASE_ST"/>
    <property type="match status" value="1"/>
</dbReference>
<feature type="domain" description="Protein kinase" evidence="9">
    <location>
        <begin position="32"/>
        <end position="301"/>
    </location>
</feature>
<name>B6XVB8_9BIFI</name>
<reference evidence="10 11" key="2">
    <citation type="submission" date="2008-10" db="EMBL/GenBank/DDBJ databases">
        <authorList>
            <person name="Fulton L."/>
            <person name="Clifton S."/>
            <person name="Fulton B."/>
            <person name="Xu J."/>
            <person name="Minx P."/>
            <person name="Pepin K.H."/>
            <person name="Johnson M."/>
            <person name="Bhonagiri V."/>
            <person name="Nash W.E."/>
            <person name="Mardis E.R."/>
            <person name="Wilson R.K."/>
        </authorList>
    </citation>
    <scope>NUCLEOTIDE SEQUENCE [LARGE SCALE GENOMIC DNA]</scope>
    <source>
        <strain evidence="10 11">DSM 16992</strain>
    </source>
</reference>
<dbReference type="Proteomes" id="UP000003882">
    <property type="component" value="Unassembled WGS sequence"/>
</dbReference>
<keyword evidence="2" id="KW-0723">Serine/threonine-protein kinase</keyword>
<gene>
    <name evidence="10" type="ORF">BIFCAT_01147</name>
</gene>
<dbReference type="EMBL" id="ABXY01000016">
    <property type="protein sequence ID" value="EEB21318.1"/>
    <property type="molecule type" value="Genomic_DNA"/>
</dbReference>
<keyword evidence="8" id="KW-0812">Transmembrane</keyword>
<evidence type="ECO:0000259" key="9">
    <source>
        <dbReference type="PROSITE" id="PS50011"/>
    </source>
</evidence>
<evidence type="ECO:0000256" key="7">
    <source>
        <dbReference type="SAM" id="MobiDB-lite"/>
    </source>
</evidence>
<comment type="caution">
    <text evidence="10">The sequence shown here is derived from an EMBL/GenBank/DDBJ whole genome shotgun (WGS) entry which is preliminary data.</text>
</comment>
<dbReference type="GO" id="GO:0005524">
    <property type="term" value="F:ATP binding"/>
    <property type="evidence" value="ECO:0007669"/>
    <property type="project" value="UniProtKB-KW"/>
</dbReference>
<feature type="compositionally biased region" description="Basic and acidic residues" evidence="7">
    <location>
        <begin position="1"/>
        <end position="21"/>
    </location>
</feature>
<dbReference type="PANTHER" id="PTHR43289">
    <property type="entry name" value="MITOGEN-ACTIVATED PROTEIN KINASE KINASE KINASE 20-RELATED"/>
    <property type="match status" value="1"/>
</dbReference>
<keyword evidence="8" id="KW-1133">Transmembrane helix</keyword>
<evidence type="ECO:0000313" key="11">
    <source>
        <dbReference type="Proteomes" id="UP000003882"/>
    </source>
</evidence>
<feature type="transmembrane region" description="Helical" evidence="8">
    <location>
        <begin position="344"/>
        <end position="366"/>
    </location>
</feature>
<evidence type="ECO:0000256" key="2">
    <source>
        <dbReference type="ARBA" id="ARBA00022527"/>
    </source>
</evidence>
<sequence>MAFREGSEKHTHYEEREHMEAMDSIPPQIPGYTFAQKLGSGSEANVYLYQQLSPNRQVAIKVSKGMLDPRAAARFRSEANFMGKISSHPYILSVYESGVTTTGNGYTVFEYAPGGNYKTFLESNRLNADQMLTVGINLASALSTAHREGIIHRDIKPSNILINTHGMPMLSDFGIAGTIYGRPGIGYTIAWAPPEVLAKNGGGNESSDIYSLGATLFAMLTGQSPYEYGYSEALGATRGKERGTLLRNIILTNPLPKLNSPDVPPQVERILRKALNETPEDRYYSAYDFARDMQRVQQELYGHATPTTVEGEPPFPQNLYAQSQANIQVSPTAPKQRSIWAKSLVIVVSVVAAIAAVELVFAYVIMPNMDSVSDNSSVQIKNPETYDQENDSPDSAITTGSVPSIENLTGSYSADGGSVQFTWANPDPQNGDSYAWSIVGDAGVNPNTQGTTTDTHISIEPADGSQTCIQVSLIRADRQMSQNPAIACAAKP</sequence>
<evidence type="ECO:0000256" key="1">
    <source>
        <dbReference type="ARBA" id="ARBA00012513"/>
    </source>
</evidence>
<keyword evidence="4" id="KW-0547">Nucleotide-binding</keyword>
<evidence type="ECO:0000256" key="4">
    <source>
        <dbReference type="ARBA" id="ARBA00022741"/>
    </source>
</evidence>
<evidence type="ECO:0000256" key="5">
    <source>
        <dbReference type="ARBA" id="ARBA00022777"/>
    </source>
</evidence>
<dbReference type="AlphaFoldDB" id="B6XVB8"/>